<proteinExistence type="predicted"/>
<dbReference type="InterPro" id="IPR011051">
    <property type="entry name" value="RmlC_Cupin_sf"/>
</dbReference>
<name>A0A381SVV8_9ZZZZ</name>
<dbReference type="SUPFAM" id="SSF51182">
    <property type="entry name" value="RmlC-like cupins"/>
    <property type="match status" value="2"/>
</dbReference>
<dbReference type="Gene3D" id="2.60.120.10">
    <property type="entry name" value="Jelly Rolls"/>
    <property type="match status" value="2"/>
</dbReference>
<dbReference type="InterPro" id="IPR014710">
    <property type="entry name" value="RmlC-like_jellyroll"/>
</dbReference>
<accession>A0A381SVV8</accession>
<reference evidence="1" key="1">
    <citation type="submission" date="2018-05" db="EMBL/GenBank/DDBJ databases">
        <authorList>
            <person name="Lanie J.A."/>
            <person name="Ng W.-L."/>
            <person name="Kazmierczak K.M."/>
            <person name="Andrzejewski T.M."/>
            <person name="Davidsen T.M."/>
            <person name="Wayne K.J."/>
            <person name="Tettelin H."/>
            <person name="Glass J.I."/>
            <person name="Rusch D."/>
            <person name="Podicherti R."/>
            <person name="Tsui H.-C.T."/>
            <person name="Winkler M.E."/>
        </authorList>
    </citation>
    <scope>NUCLEOTIDE SEQUENCE</scope>
</reference>
<organism evidence="1">
    <name type="scientific">marine metagenome</name>
    <dbReference type="NCBI Taxonomy" id="408172"/>
    <lineage>
        <taxon>unclassified sequences</taxon>
        <taxon>metagenomes</taxon>
        <taxon>ecological metagenomes</taxon>
    </lineage>
</organism>
<evidence type="ECO:0008006" key="2">
    <source>
        <dbReference type="Google" id="ProtNLM"/>
    </source>
</evidence>
<gene>
    <name evidence="1" type="ORF">METZ01_LOCUS59401</name>
</gene>
<evidence type="ECO:0000313" key="1">
    <source>
        <dbReference type="EMBL" id="SVA06547.1"/>
    </source>
</evidence>
<dbReference type="EMBL" id="UINC01003464">
    <property type="protein sequence ID" value="SVA06547.1"/>
    <property type="molecule type" value="Genomic_DNA"/>
</dbReference>
<sequence length="317" mass="34091">MTTSCRLVPFVLLVGLLSVAQAQPPEFVMWSATELARRDAALSANVGPDHSARETLLDYRTPARSHRFRFIRRDADGVPEQHAQIEDVVFVQSGAGILQVGGELVDRTGGRNGESTGTSIAGGARYPVSTGDVFRIPADTPHRYLVPDGGHVTYVLVRMPALIGERIIPDDAPNLDFRPEGFVLWNAEELARRDVALGTRVGPDHSSRETLADFGSPTRSHRFRFIHRDADGRPEIHDNIIDVVFVKSGGGALLVGGEMVNRTGSLGTGIVGGTRHAVVAGDVLHIPSNTPHGYLVPEGGHVTYLLVRVPAVVGSID</sequence>
<dbReference type="AlphaFoldDB" id="A0A381SVV8"/>
<protein>
    <recommendedName>
        <fullName evidence="2">AraC-type arabinose-binding/dimerisation domain-containing protein</fullName>
    </recommendedName>
</protein>